<accession>A0A1Y1HLS2</accession>
<name>A0A1Y1HLS2_KLENI</name>
<dbReference type="PANTHER" id="PTHR11136">
    <property type="entry name" value="FOLYLPOLYGLUTAMATE SYNTHASE-RELATED"/>
    <property type="match status" value="1"/>
</dbReference>
<reference evidence="7 8" key="1">
    <citation type="journal article" date="2014" name="Nat. Commun.">
        <title>Klebsormidium flaccidum genome reveals primary factors for plant terrestrial adaptation.</title>
        <authorList>
            <person name="Hori K."/>
            <person name="Maruyama F."/>
            <person name="Fujisawa T."/>
            <person name="Togashi T."/>
            <person name="Yamamoto N."/>
            <person name="Seo M."/>
            <person name="Sato S."/>
            <person name="Yamada T."/>
            <person name="Mori H."/>
            <person name="Tajima N."/>
            <person name="Moriyama T."/>
            <person name="Ikeuchi M."/>
            <person name="Watanabe M."/>
            <person name="Wada H."/>
            <person name="Kobayashi K."/>
            <person name="Saito M."/>
            <person name="Masuda T."/>
            <person name="Sasaki-Sekimoto Y."/>
            <person name="Mashiguchi K."/>
            <person name="Awai K."/>
            <person name="Shimojima M."/>
            <person name="Masuda S."/>
            <person name="Iwai M."/>
            <person name="Nobusawa T."/>
            <person name="Narise T."/>
            <person name="Kondo S."/>
            <person name="Saito H."/>
            <person name="Sato R."/>
            <person name="Murakawa M."/>
            <person name="Ihara Y."/>
            <person name="Oshima-Yamada Y."/>
            <person name="Ohtaka K."/>
            <person name="Satoh M."/>
            <person name="Sonobe K."/>
            <person name="Ishii M."/>
            <person name="Ohtani R."/>
            <person name="Kanamori-Sato M."/>
            <person name="Honoki R."/>
            <person name="Miyazaki D."/>
            <person name="Mochizuki H."/>
            <person name="Umetsu J."/>
            <person name="Higashi K."/>
            <person name="Shibata D."/>
            <person name="Kamiya Y."/>
            <person name="Sato N."/>
            <person name="Nakamura Y."/>
            <person name="Tabata S."/>
            <person name="Ida S."/>
            <person name="Kurokawa K."/>
            <person name="Ohta H."/>
        </authorList>
    </citation>
    <scope>NUCLEOTIDE SEQUENCE [LARGE SCALE GENOMIC DNA]</scope>
    <source>
        <strain evidence="7 8">NIES-2285</strain>
    </source>
</reference>
<evidence type="ECO:0000256" key="5">
    <source>
        <dbReference type="SAM" id="MobiDB-lite"/>
    </source>
</evidence>
<evidence type="ECO:0000256" key="2">
    <source>
        <dbReference type="ARBA" id="ARBA00022598"/>
    </source>
</evidence>
<feature type="compositionally biased region" description="Basic and acidic residues" evidence="5">
    <location>
        <begin position="52"/>
        <end position="61"/>
    </location>
</feature>
<dbReference type="InterPro" id="IPR001645">
    <property type="entry name" value="Folylpolyglutamate_synth"/>
</dbReference>
<evidence type="ECO:0000313" key="8">
    <source>
        <dbReference type="Proteomes" id="UP000054558"/>
    </source>
</evidence>
<feature type="domain" description="Mur ligase C-terminal" evidence="6">
    <location>
        <begin position="112"/>
        <end position="253"/>
    </location>
</feature>
<dbReference type="Gene3D" id="3.90.190.20">
    <property type="entry name" value="Mur ligase, C-terminal domain"/>
    <property type="match status" value="1"/>
</dbReference>
<keyword evidence="2" id="KW-0436">Ligase</keyword>
<keyword evidence="3" id="KW-0547">Nucleotide-binding</keyword>
<protein>
    <recommendedName>
        <fullName evidence="6">Mur ligase C-terminal domain-containing protein</fullName>
    </recommendedName>
</protein>
<dbReference type="OMA" id="EALSECW"/>
<dbReference type="AlphaFoldDB" id="A0A1Y1HLS2"/>
<comment type="similarity">
    <text evidence="1">Belongs to the folylpolyglutamate synthase family.</text>
</comment>
<dbReference type="GO" id="GO:0004326">
    <property type="term" value="F:tetrahydrofolylpolyglutamate synthase activity"/>
    <property type="evidence" value="ECO:0007669"/>
    <property type="project" value="InterPro"/>
</dbReference>
<keyword evidence="4" id="KW-0067">ATP-binding</keyword>
<evidence type="ECO:0000256" key="4">
    <source>
        <dbReference type="ARBA" id="ARBA00022840"/>
    </source>
</evidence>
<evidence type="ECO:0000313" key="7">
    <source>
        <dbReference type="EMBL" id="GAQ79554.1"/>
    </source>
</evidence>
<sequence length="278" mass="29410">VLLAPQRLDILPGVEAASRASAAPLHTIWRTDAARLRNVEMDASTDVPEESTSDKDSKSGREVSPAEPRAGVLWENAATAFRAAQIVLSQVSPSIELPAVPFPPAEALPPGRMQRLSASEARSLGLPGKTIILDGAHTPESFHELCAAFRERMGDQVPPKVLFVVAMSNDKDHRKCLGELRGADLNLQTLVFTEVPVAGSFERATRAEALSECWAEIAEGHSTGEAVCEPVFGAALRRVAAAPDDVTVCLAGSMHLVGAALARIAGLDRAISEGTKPS</sequence>
<dbReference type="InterPro" id="IPR036615">
    <property type="entry name" value="Mur_ligase_C_dom_sf"/>
</dbReference>
<evidence type="ECO:0000256" key="3">
    <source>
        <dbReference type="ARBA" id="ARBA00022741"/>
    </source>
</evidence>
<dbReference type="SUPFAM" id="SSF53244">
    <property type="entry name" value="MurD-like peptide ligases, peptide-binding domain"/>
    <property type="match status" value="1"/>
</dbReference>
<dbReference type="Proteomes" id="UP000054558">
    <property type="component" value="Unassembled WGS sequence"/>
</dbReference>
<feature type="non-terminal residue" evidence="7">
    <location>
        <position position="1"/>
    </location>
</feature>
<keyword evidence="8" id="KW-1185">Reference proteome</keyword>
<proteinExistence type="inferred from homology"/>
<gene>
    <name evidence="7" type="ORF">KFL_000330010</name>
</gene>
<evidence type="ECO:0000259" key="6">
    <source>
        <dbReference type="Pfam" id="PF02875"/>
    </source>
</evidence>
<dbReference type="STRING" id="105231.A0A1Y1HLS2"/>
<feature type="region of interest" description="Disordered" evidence="5">
    <location>
        <begin position="40"/>
        <end position="69"/>
    </location>
</feature>
<organism evidence="7 8">
    <name type="scientific">Klebsormidium nitens</name>
    <name type="common">Green alga</name>
    <name type="synonym">Ulothrix nitens</name>
    <dbReference type="NCBI Taxonomy" id="105231"/>
    <lineage>
        <taxon>Eukaryota</taxon>
        <taxon>Viridiplantae</taxon>
        <taxon>Streptophyta</taxon>
        <taxon>Klebsormidiophyceae</taxon>
        <taxon>Klebsormidiales</taxon>
        <taxon>Klebsormidiaceae</taxon>
        <taxon>Klebsormidium</taxon>
    </lineage>
</organism>
<dbReference type="PANTHER" id="PTHR11136:SF0">
    <property type="entry name" value="DIHYDROFOLATE SYNTHETASE-RELATED"/>
    <property type="match status" value="1"/>
</dbReference>
<dbReference type="GO" id="GO:0005524">
    <property type="term" value="F:ATP binding"/>
    <property type="evidence" value="ECO:0007669"/>
    <property type="project" value="UniProtKB-KW"/>
</dbReference>
<dbReference type="EMBL" id="DF236982">
    <property type="protein sequence ID" value="GAQ79554.1"/>
    <property type="molecule type" value="Genomic_DNA"/>
</dbReference>
<evidence type="ECO:0000256" key="1">
    <source>
        <dbReference type="ARBA" id="ARBA00008276"/>
    </source>
</evidence>
<dbReference type="Pfam" id="PF02875">
    <property type="entry name" value="Mur_ligase_C"/>
    <property type="match status" value="1"/>
</dbReference>
<dbReference type="OrthoDB" id="5212574at2759"/>
<dbReference type="InterPro" id="IPR004101">
    <property type="entry name" value="Mur_ligase_C"/>
</dbReference>